<protein>
    <submittedName>
        <fullName evidence="5">Replication protein</fullName>
    </submittedName>
</protein>
<proteinExistence type="inferred from homology"/>
<evidence type="ECO:0000259" key="4">
    <source>
        <dbReference type="Pfam" id="PF07261"/>
    </source>
</evidence>
<reference evidence="5 6" key="1">
    <citation type="submission" date="2024-02" db="EMBL/GenBank/DDBJ databases">
        <title>Seven novel Bacillus-like species.</title>
        <authorList>
            <person name="Liu G."/>
        </authorList>
    </citation>
    <scope>NUCLEOTIDE SEQUENCE [LARGE SCALE GENOMIC DNA]</scope>
    <source>
        <strain evidence="5 6">FJAT-52991</strain>
        <plasmid evidence="5 6">unnamed1</plasmid>
    </source>
</reference>
<feature type="compositionally biased region" description="Basic and acidic residues" evidence="2">
    <location>
        <begin position="269"/>
        <end position="284"/>
    </location>
</feature>
<dbReference type="Gene3D" id="1.10.10.630">
    <property type="entry name" value="DnaD domain-like"/>
    <property type="match status" value="1"/>
</dbReference>
<dbReference type="InterPro" id="IPR036388">
    <property type="entry name" value="WH-like_DNA-bd_sf"/>
</dbReference>
<dbReference type="Proteomes" id="UP001387364">
    <property type="component" value="Plasmid unnamed1"/>
</dbReference>
<evidence type="ECO:0000313" key="6">
    <source>
        <dbReference type="Proteomes" id="UP001387364"/>
    </source>
</evidence>
<evidence type="ECO:0000313" key="5">
    <source>
        <dbReference type="EMBL" id="WXB94997.1"/>
    </source>
</evidence>
<name>A0ABZ2NBL2_9BACI</name>
<dbReference type="Pfam" id="PF07261">
    <property type="entry name" value="DnaB_2"/>
    <property type="match status" value="1"/>
</dbReference>
<dbReference type="InterPro" id="IPR006343">
    <property type="entry name" value="DnaB/C_C"/>
</dbReference>
<dbReference type="Pfam" id="PF04492">
    <property type="entry name" value="Phage_rep_O"/>
    <property type="match status" value="1"/>
</dbReference>
<dbReference type="InterPro" id="IPR006497">
    <property type="entry name" value="Phage_lambda_VrpO_N"/>
</dbReference>
<dbReference type="EMBL" id="CP147405">
    <property type="protein sequence ID" value="WXB94997.1"/>
    <property type="molecule type" value="Genomic_DNA"/>
</dbReference>
<organism evidence="5 6">
    <name type="scientific">Bacillus kandeliae</name>
    <dbReference type="NCBI Taxonomy" id="3129297"/>
    <lineage>
        <taxon>Bacteria</taxon>
        <taxon>Bacillati</taxon>
        <taxon>Bacillota</taxon>
        <taxon>Bacilli</taxon>
        <taxon>Bacillales</taxon>
        <taxon>Bacillaceae</taxon>
        <taxon>Bacillus</taxon>
    </lineage>
</organism>
<dbReference type="RefSeq" id="WP_338754890.1">
    <property type="nucleotide sequence ID" value="NZ_CP147405.1"/>
</dbReference>
<keyword evidence="5" id="KW-0614">Plasmid</keyword>
<comment type="similarity">
    <text evidence="1">Belongs to the DnaB/DnaD family.</text>
</comment>
<keyword evidence="6" id="KW-1185">Reference proteome</keyword>
<feature type="domain" description="Bacteriophage lambda Replication protein O N-terminal" evidence="3">
    <location>
        <begin position="4"/>
        <end position="103"/>
    </location>
</feature>
<geneLocation type="plasmid" evidence="5 6">
    <name>unnamed1</name>
</geneLocation>
<evidence type="ECO:0000259" key="3">
    <source>
        <dbReference type="Pfam" id="PF04492"/>
    </source>
</evidence>
<dbReference type="NCBIfam" id="TIGR01610">
    <property type="entry name" value="phage_O_Nterm"/>
    <property type="match status" value="1"/>
</dbReference>
<gene>
    <name evidence="5" type="ORF">WDJ61_18630</name>
</gene>
<dbReference type="InterPro" id="IPR034829">
    <property type="entry name" value="DnaD-like_sf"/>
</dbReference>
<feature type="domain" description="DnaB/C C-terminal" evidence="4">
    <location>
        <begin position="156"/>
        <end position="231"/>
    </location>
</feature>
<sequence length="284" mass="33180">MADVQLERGYTRVANEILEEVSSRKFNATQLSVLMIVWRMTYGFNRKDHDIALSFFIKATGFSKRNIQEAINVLVKAQILIETQPASFNQTRRITFNKNYDDWLIQSRTKSKQVNDSAPDEEKVTSTGDESCTQERKIKEISKEKDDDLLDKPNPIQEYEKHFGSFPGAMFIQTINDWIDKSQFQEPEEIICETIRRVKLQHPKNPPRYIDQTLSNLHNLELYTLAAVKEYNENYERKIKKQFSSSHSKSFKEMSSRPSGVQEPAPLTEQERQELEALKEDFPF</sequence>
<evidence type="ECO:0000256" key="1">
    <source>
        <dbReference type="ARBA" id="ARBA00093462"/>
    </source>
</evidence>
<feature type="region of interest" description="Disordered" evidence="2">
    <location>
        <begin position="111"/>
        <end position="134"/>
    </location>
</feature>
<dbReference type="Gene3D" id="1.10.10.10">
    <property type="entry name" value="Winged helix-like DNA-binding domain superfamily/Winged helix DNA-binding domain"/>
    <property type="match status" value="1"/>
</dbReference>
<accession>A0ABZ2NBL2</accession>
<feature type="region of interest" description="Disordered" evidence="2">
    <location>
        <begin position="241"/>
        <end position="284"/>
    </location>
</feature>
<evidence type="ECO:0000256" key="2">
    <source>
        <dbReference type="SAM" id="MobiDB-lite"/>
    </source>
</evidence>